<organism evidence="1 2">
    <name type="scientific">Trichonephila inaurata madagascariensis</name>
    <dbReference type="NCBI Taxonomy" id="2747483"/>
    <lineage>
        <taxon>Eukaryota</taxon>
        <taxon>Metazoa</taxon>
        <taxon>Ecdysozoa</taxon>
        <taxon>Arthropoda</taxon>
        <taxon>Chelicerata</taxon>
        <taxon>Arachnida</taxon>
        <taxon>Araneae</taxon>
        <taxon>Araneomorphae</taxon>
        <taxon>Entelegynae</taxon>
        <taxon>Araneoidea</taxon>
        <taxon>Nephilidae</taxon>
        <taxon>Trichonephila</taxon>
        <taxon>Trichonephila inaurata</taxon>
    </lineage>
</organism>
<dbReference type="EMBL" id="BMAV01019055">
    <property type="protein sequence ID" value="GFY71725.1"/>
    <property type="molecule type" value="Genomic_DNA"/>
</dbReference>
<keyword evidence="2" id="KW-1185">Reference proteome</keyword>
<gene>
    <name evidence="1" type="ORF">TNIN_53481</name>
</gene>
<dbReference type="OrthoDB" id="6437576at2759"/>
<comment type="caution">
    <text evidence="1">The sequence shown here is derived from an EMBL/GenBank/DDBJ whole genome shotgun (WGS) entry which is preliminary data.</text>
</comment>
<proteinExistence type="predicted"/>
<name>A0A8X6YF29_9ARAC</name>
<protein>
    <submittedName>
        <fullName evidence="1">Uncharacterized protein</fullName>
    </submittedName>
</protein>
<evidence type="ECO:0000313" key="2">
    <source>
        <dbReference type="Proteomes" id="UP000886998"/>
    </source>
</evidence>
<reference evidence="1" key="1">
    <citation type="submission" date="2020-08" db="EMBL/GenBank/DDBJ databases">
        <title>Multicomponent nature underlies the extraordinary mechanical properties of spider dragline silk.</title>
        <authorList>
            <person name="Kono N."/>
            <person name="Nakamura H."/>
            <person name="Mori M."/>
            <person name="Yoshida Y."/>
            <person name="Ohtoshi R."/>
            <person name="Malay A.D."/>
            <person name="Moran D.A.P."/>
            <person name="Tomita M."/>
            <person name="Numata K."/>
            <person name="Arakawa K."/>
        </authorList>
    </citation>
    <scope>NUCLEOTIDE SEQUENCE</scope>
</reference>
<sequence>MWNFYLPLSGRQETRRHIFNTGIIASNFTNKLLALREAFMIYMPDSQAMDTPEELIILSDSKSALMAEERLTSTSSINYLIELMYYKGKFFFAKMDTCTRKSRKKLV</sequence>
<dbReference type="AlphaFoldDB" id="A0A8X6YF29"/>
<evidence type="ECO:0000313" key="1">
    <source>
        <dbReference type="EMBL" id="GFY71725.1"/>
    </source>
</evidence>
<accession>A0A8X6YF29</accession>
<dbReference type="Proteomes" id="UP000886998">
    <property type="component" value="Unassembled WGS sequence"/>
</dbReference>